<dbReference type="InterPro" id="IPR047141">
    <property type="entry name" value="Stealth"/>
</dbReference>
<sequence length="1116" mass="125728">MLPLNLRKLLHQHVIDLLHSQKALAVTIVTLVLLVISVLQLSETVLEWSVDKYRLLERSSGASNNILGRSFERQLCYNVPIDVVYTWVNGSDPWHQEQMELYRNTAAAGRSNGSHSDRLAIAERRNADLSHFGDHQPLPTDESGKIPQSAQCGSSYCVQARAVILTPTITLPDLSEILDDIPTPNITAYTLANANQTFALVEESFDLDGLLEERSLLVNDRKFTFHSAHLTARAKDIPEVSCVKVEFVRMVINVGADVRKEELEGALPWSLRTKLRRVDFYRSKHLAIVYFEESSGLLRDLKVVRTITLGDGRQVDVAEVCLLGDIQPSALDNEMRLSRFKDNEELRYSIRSLEKHAGWVRRIYIVTNGQVPHWLDLDNSRVQIVTHEEIFLNKSHLPTFSSSAIESHLHRIPGLSEKFLYFNDDVLLTQDVLPEDFFSHSEGYKVHLSWHVPACAEGCPAGWIRDGFCDSTCNNAMCSFDGGDCVNKTVIPDVDDDDDFTSGESFIIGTCRPGCLNAWLADRYCDAVCNHPECAFDAGDCGLDKLTDLPVIQLIDSISVYKSPVGAFAVLFNASGIVANKNVTLKEGTYKQAKGIRTVAVYPKKGAIVMLLHLNATGSTVFTLSYSSEDDAALTFEVTVYFDSTPADVTEAPVEEDELPAENLITFLPIPEDKRSPNPILRESADIAGLSPAMTVERLLGMFHAGDLTEYGLEKRRAALLGITMNSSYTRLATSPRTSTTVIESAVTTITNVKFHDEAETWTQKLGRGSGTTKMVYGRPKYKTKSGLQYKDAYADSLRHVNRLYNDAFGIESRKVPGHVPHFVDRRVMEELQKKFAVEFDETSGTRIRSPNDMQFAFSYFHYVMNVQDELEMSELFDEIDTDHSGSWNVLEIYLAAVKSSDDELTDSQLRDFRGIIQNCTRSFALGDQPAADHLTLPDALSFEISKKDVLACDGVKKALAAQLGKSKRFKFRTSADMEAFTFIRVSNNASLLRKQLHEVMRHPKKYVCLNDEVDYTREDASTIQIALRQFFQTLYPLSSAFELSHGGRNSFSHIEKYRAWKWQSELMRLGLISSAGMLVLIFLCLLFPRRRRLIVRRVRLWMRNRDIDRAMILHT</sequence>
<keyword evidence="6" id="KW-0812">Transmembrane</keyword>
<dbReference type="AlphaFoldDB" id="A0A1W0WZD2"/>
<dbReference type="Pfam" id="PF00066">
    <property type="entry name" value="Notch"/>
    <property type="match status" value="2"/>
</dbReference>
<keyword evidence="6" id="KW-1133">Transmembrane helix</keyword>
<dbReference type="GO" id="GO:0016256">
    <property type="term" value="P:N-glycan processing to lysosome"/>
    <property type="evidence" value="ECO:0007669"/>
    <property type="project" value="TreeGrafter"/>
</dbReference>
<keyword evidence="9" id="KW-1185">Reference proteome</keyword>
<feature type="domain" description="LNR" evidence="7">
    <location>
        <begin position="448"/>
        <end position="486"/>
    </location>
</feature>
<comment type="similarity">
    <text evidence="1">Belongs to the stealth family.</text>
</comment>
<dbReference type="OrthoDB" id="263283at2759"/>
<dbReference type="InterPro" id="IPR031357">
    <property type="entry name" value="Stealth_CR3"/>
</dbReference>
<evidence type="ECO:0000256" key="5">
    <source>
        <dbReference type="ARBA" id="ARBA00023180"/>
    </source>
</evidence>
<dbReference type="GO" id="GO:0003976">
    <property type="term" value="F:UDP-N-acetylglucosamine-lysosomal-enzyme N-acetylglucosaminephosphotransferase activity"/>
    <property type="evidence" value="ECO:0007669"/>
    <property type="project" value="TreeGrafter"/>
</dbReference>
<dbReference type="InterPro" id="IPR031356">
    <property type="entry name" value="Stealth_CR4"/>
</dbReference>
<evidence type="ECO:0000256" key="3">
    <source>
        <dbReference type="ARBA" id="ARBA00022737"/>
    </source>
</evidence>
<keyword evidence="3" id="KW-0677">Repeat</keyword>
<comment type="caution">
    <text evidence="8">The sequence shown here is derived from an EMBL/GenBank/DDBJ whole genome shotgun (WGS) entry which is preliminary data.</text>
</comment>
<evidence type="ECO:0000256" key="6">
    <source>
        <dbReference type="SAM" id="Phobius"/>
    </source>
</evidence>
<organism evidence="8 9">
    <name type="scientific">Hypsibius exemplaris</name>
    <name type="common">Freshwater tardigrade</name>
    <dbReference type="NCBI Taxonomy" id="2072580"/>
    <lineage>
        <taxon>Eukaryota</taxon>
        <taxon>Metazoa</taxon>
        <taxon>Ecdysozoa</taxon>
        <taxon>Tardigrada</taxon>
        <taxon>Eutardigrada</taxon>
        <taxon>Parachela</taxon>
        <taxon>Hypsibioidea</taxon>
        <taxon>Hypsibiidae</taxon>
        <taxon>Hypsibius</taxon>
    </lineage>
</organism>
<feature type="domain" description="LNR" evidence="7">
    <location>
        <begin position="504"/>
        <end position="542"/>
    </location>
</feature>
<dbReference type="Proteomes" id="UP000192578">
    <property type="component" value="Unassembled WGS sequence"/>
</dbReference>
<reference evidence="9" key="1">
    <citation type="submission" date="2017-01" db="EMBL/GenBank/DDBJ databases">
        <title>Comparative genomics of anhydrobiosis in the tardigrade Hypsibius dujardini.</title>
        <authorList>
            <person name="Yoshida Y."/>
            <person name="Koutsovoulos G."/>
            <person name="Laetsch D."/>
            <person name="Stevens L."/>
            <person name="Kumar S."/>
            <person name="Horikawa D."/>
            <person name="Ishino K."/>
            <person name="Komine S."/>
            <person name="Tomita M."/>
            <person name="Blaxter M."/>
            <person name="Arakawa K."/>
        </authorList>
    </citation>
    <scope>NUCLEOTIDE SEQUENCE [LARGE SCALE GENOMIC DNA]</scope>
    <source>
        <strain evidence="9">Z151</strain>
    </source>
</reference>
<keyword evidence="2" id="KW-0808">Transferase</keyword>
<dbReference type="Pfam" id="PF17101">
    <property type="entry name" value="Stealth_CR1"/>
    <property type="match status" value="1"/>
</dbReference>
<evidence type="ECO:0000313" key="8">
    <source>
        <dbReference type="EMBL" id="OQV20564.1"/>
    </source>
</evidence>
<evidence type="ECO:0000313" key="9">
    <source>
        <dbReference type="Proteomes" id="UP000192578"/>
    </source>
</evidence>
<dbReference type="GO" id="GO:0005794">
    <property type="term" value="C:Golgi apparatus"/>
    <property type="evidence" value="ECO:0007669"/>
    <property type="project" value="TreeGrafter"/>
</dbReference>
<dbReference type="GO" id="GO:0046835">
    <property type="term" value="P:carbohydrate phosphorylation"/>
    <property type="evidence" value="ECO:0007669"/>
    <property type="project" value="TreeGrafter"/>
</dbReference>
<dbReference type="Pfam" id="PF17102">
    <property type="entry name" value="Stealth_CR3"/>
    <property type="match status" value="1"/>
</dbReference>
<dbReference type="Gene3D" id="3.30.300.320">
    <property type="match status" value="1"/>
</dbReference>
<keyword evidence="5" id="KW-0325">Glycoprotein</keyword>
<dbReference type="InterPro" id="IPR031358">
    <property type="entry name" value="Stealth_CR1"/>
</dbReference>
<evidence type="ECO:0000259" key="7">
    <source>
        <dbReference type="SMART" id="SM00004"/>
    </source>
</evidence>
<dbReference type="Pfam" id="PF17103">
    <property type="entry name" value="Stealth_CR4"/>
    <property type="match status" value="1"/>
</dbReference>
<keyword evidence="4" id="KW-1015">Disulfide bond</keyword>
<evidence type="ECO:0000256" key="4">
    <source>
        <dbReference type="ARBA" id="ARBA00023157"/>
    </source>
</evidence>
<dbReference type="PANTHER" id="PTHR24045:SF0">
    <property type="entry name" value="N-ACETYLGLUCOSAMINE-1-PHOSPHOTRANSFERASE SUBUNITS ALPHA_BETA"/>
    <property type="match status" value="1"/>
</dbReference>
<dbReference type="Pfam" id="PF11380">
    <property type="entry name" value="Stealth_CR2"/>
    <property type="match status" value="1"/>
</dbReference>
<proteinExistence type="inferred from homology"/>
<dbReference type="InterPro" id="IPR021520">
    <property type="entry name" value="Stealth_CR2"/>
</dbReference>
<dbReference type="EMBL" id="MTYJ01000029">
    <property type="protein sequence ID" value="OQV20564.1"/>
    <property type="molecule type" value="Genomic_DNA"/>
</dbReference>
<gene>
    <name evidence="8" type="ORF">BV898_05386</name>
</gene>
<dbReference type="InterPro" id="IPR000800">
    <property type="entry name" value="Notch_dom"/>
</dbReference>
<evidence type="ECO:0000256" key="1">
    <source>
        <dbReference type="ARBA" id="ARBA00007583"/>
    </source>
</evidence>
<dbReference type="SMART" id="SM00004">
    <property type="entry name" value="NL"/>
    <property type="match status" value="2"/>
</dbReference>
<feature type="transmembrane region" description="Helical" evidence="6">
    <location>
        <begin position="1067"/>
        <end position="1088"/>
    </location>
</feature>
<accession>A0A1W0WZD2</accession>
<protein>
    <submittedName>
        <fullName evidence="8">N-acetylglucosamine-1-phosphotransferase subunits alpha/beta</fullName>
    </submittedName>
</protein>
<name>A0A1W0WZD2_HYPEX</name>
<dbReference type="PANTHER" id="PTHR24045">
    <property type="match status" value="1"/>
</dbReference>
<evidence type="ECO:0000256" key="2">
    <source>
        <dbReference type="ARBA" id="ARBA00022679"/>
    </source>
</evidence>
<keyword evidence="6" id="KW-0472">Membrane</keyword>